<keyword evidence="7" id="KW-0139">CF(1)</keyword>
<comment type="subcellular location">
    <subcellularLocation>
        <location evidence="7">Cell membrane</location>
        <topology evidence="7">Peripheral membrane protein</topology>
    </subcellularLocation>
    <subcellularLocation>
        <location evidence="1">Membrane</location>
    </subcellularLocation>
</comment>
<protein>
    <recommendedName>
        <fullName evidence="7">ATP synthase subunit delta</fullName>
    </recommendedName>
    <alternativeName>
        <fullName evidence="7">ATP synthase F(1) sector subunit delta</fullName>
    </alternativeName>
    <alternativeName>
        <fullName evidence="7">F-type ATPase subunit delta</fullName>
        <shortName evidence="7">F-ATPase subunit delta</shortName>
    </alternativeName>
</protein>
<dbReference type="SUPFAM" id="SSF47928">
    <property type="entry name" value="N-terminal domain of the delta subunit of the F1F0-ATP synthase"/>
    <property type="match status" value="1"/>
</dbReference>
<keyword evidence="6 7" id="KW-0066">ATP synthesis</keyword>
<dbReference type="Gene3D" id="1.10.520.20">
    <property type="entry name" value="N-terminal domain of the delta subunit of the F1F0-ATP synthase"/>
    <property type="match status" value="1"/>
</dbReference>
<accession>A0A2T8HEX7</accession>
<dbReference type="InterPro" id="IPR026015">
    <property type="entry name" value="ATP_synth_OSCP/delta_N_sf"/>
</dbReference>
<dbReference type="RefSeq" id="WP_116777164.1">
    <property type="nucleotide sequence ID" value="NZ_QDKG01000009.1"/>
</dbReference>
<gene>
    <name evidence="7" type="primary">atpH</name>
    <name evidence="8" type="ORF">DC487_16925</name>
</gene>
<evidence type="ECO:0000256" key="6">
    <source>
        <dbReference type="ARBA" id="ARBA00023310"/>
    </source>
</evidence>
<dbReference type="AlphaFoldDB" id="A0A2T8HEX7"/>
<comment type="caution">
    <text evidence="8">The sequence shown here is derived from an EMBL/GenBank/DDBJ whole genome shotgun (WGS) entry which is preliminary data.</text>
</comment>
<comment type="function">
    <text evidence="7">This protein is part of the stalk that links CF(0) to CF(1). It either transmits conformational changes from CF(0) to CF(1) or is implicated in proton conduction.</text>
</comment>
<dbReference type="GO" id="GO:0045259">
    <property type="term" value="C:proton-transporting ATP synthase complex"/>
    <property type="evidence" value="ECO:0007669"/>
    <property type="project" value="UniProtKB-KW"/>
</dbReference>
<organism evidence="8 9">
    <name type="scientific">Sphingobacterium corticibacter</name>
    <dbReference type="NCBI Taxonomy" id="2171749"/>
    <lineage>
        <taxon>Bacteria</taxon>
        <taxon>Pseudomonadati</taxon>
        <taxon>Bacteroidota</taxon>
        <taxon>Sphingobacteriia</taxon>
        <taxon>Sphingobacteriales</taxon>
        <taxon>Sphingobacteriaceae</taxon>
        <taxon>Sphingobacterium</taxon>
    </lineage>
</organism>
<sequence>MSVFTVASRYAKSLIDLSKEQGNLDAVKGDMEQFIAVVKQNAELAAVLKNPIIKQDKKRSILSALFDGKVQASVLSFFHMLVTKGRSDILNDVAIEFIREYRVEKGIVQATVTSAVPLSEENLAQLKAQIAQEIRANEVVLDTKVDAALIGGFVIKVGDRQVDVSIAGRLNKLEKHFAANVI</sequence>
<comment type="similarity">
    <text evidence="7">Belongs to the ATPase delta chain family.</text>
</comment>
<keyword evidence="2 7" id="KW-0813">Transport</keyword>
<dbReference type="NCBIfam" id="TIGR01145">
    <property type="entry name" value="ATP_synt_delta"/>
    <property type="match status" value="1"/>
</dbReference>
<dbReference type="PRINTS" id="PR00125">
    <property type="entry name" value="ATPASEDELTA"/>
</dbReference>
<dbReference type="Pfam" id="PF00213">
    <property type="entry name" value="OSCP"/>
    <property type="match status" value="1"/>
</dbReference>
<dbReference type="PANTHER" id="PTHR11910">
    <property type="entry name" value="ATP SYNTHASE DELTA CHAIN"/>
    <property type="match status" value="1"/>
</dbReference>
<dbReference type="GO" id="GO:0005886">
    <property type="term" value="C:plasma membrane"/>
    <property type="evidence" value="ECO:0007669"/>
    <property type="project" value="UniProtKB-SubCell"/>
</dbReference>
<evidence type="ECO:0000313" key="9">
    <source>
        <dbReference type="Proteomes" id="UP000245627"/>
    </source>
</evidence>
<dbReference type="EMBL" id="QDKG01000009">
    <property type="protein sequence ID" value="PVH23912.1"/>
    <property type="molecule type" value="Genomic_DNA"/>
</dbReference>
<evidence type="ECO:0000256" key="3">
    <source>
        <dbReference type="ARBA" id="ARBA00022781"/>
    </source>
</evidence>
<evidence type="ECO:0000256" key="2">
    <source>
        <dbReference type="ARBA" id="ARBA00022448"/>
    </source>
</evidence>
<keyword evidence="3 7" id="KW-0375">Hydrogen ion transport</keyword>
<dbReference type="InterPro" id="IPR020781">
    <property type="entry name" value="ATPase_OSCP/d_CS"/>
</dbReference>
<proteinExistence type="inferred from homology"/>
<keyword evidence="9" id="KW-1185">Reference proteome</keyword>
<evidence type="ECO:0000256" key="7">
    <source>
        <dbReference type="HAMAP-Rule" id="MF_01416"/>
    </source>
</evidence>
<keyword evidence="4 7" id="KW-0406">Ion transport</keyword>
<keyword evidence="5 7" id="KW-0472">Membrane</keyword>
<dbReference type="Proteomes" id="UP000245627">
    <property type="component" value="Unassembled WGS sequence"/>
</dbReference>
<dbReference type="InterPro" id="IPR000711">
    <property type="entry name" value="ATPase_OSCP/dsu"/>
</dbReference>
<evidence type="ECO:0000256" key="5">
    <source>
        <dbReference type="ARBA" id="ARBA00023136"/>
    </source>
</evidence>
<evidence type="ECO:0000256" key="4">
    <source>
        <dbReference type="ARBA" id="ARBA00023065"/>
    </source>
</evidence>
<dbReference type="OrthoDB" id="9802471at2"/>
<evidence type="ECO:0000313" key="8">
    <source>
        <dbReference type="EMBL" id="PVH23912.1"/>
    </source>
</evidence>
<dbReference type="PROSITE" id="PS00389">
    <property type="entry name" value="ATPASE_DELTA"/>
    <property type="match status" value="1"/>
</dbReference>
<comment type="function">
    <text evidence="7">F(1)F(0) ATP synthase produces ATP from ADP in the presence of a proton or sodium gradient. F-type ATPases consist of two structural domains, F(1) containing the extramembraneous catalytic core and F(0) containing the membrane proton channel, linked together by a central stalk and a peripheral stalk. During catalysis, ATP synthesis in the catalytic domain of F(1) is coupled via a rotary mechanism of the central stalk subunits to proton translocation.</text>
</comment>
<dbReference type="GO" id="GO:0046933">
    <property type="term" value="F:proton-transporting ATP synthase activity, rotational mechanism"/>
    <property type="evidence" value="ECO:0007669"/>
    <property type="project" value="UniProtKB-UniRule"/>
</dbReference>
<evidence type="ECO:0000256" key="1">
    <source>
        <dbReference type="ARBA" id="ARBA00004370"/>
    </source>
</evidence>
<reference evidence="8 9" key="1">
    <citation type="submission" date="2018-04" db="EMBL/GenBank/DDBJ databases">
        <title>Sphingobacterium cortibacter sp. nov.</title>
        <authorList>
            <person name="Li Y."/>
        </authorList>
    </citation>
    <scope>NUCLEOTIDE SEQUENCE [LARGE SCALE GENOMIC DNA]</scope>
    <source>
        <strain evidence="8 9">2c-3</strain>
    </source>
</reference>
<dbReference type="HAMAP" id="MF_01416">
    <property type="entry name" value="ATP_synth_delta_bact"/>
    <property type="match status" value="1"/>
</dbReference>
<name>A0A2T8HEX7_9SPHI</name>
<keyword evidence="7" id="KW-1003">Cell membrane</keyword>